<name>A0A7C5V3C0_9FIRM</name>
<feature type="transmembrane region" description="Helical" evidence="1">
    <location>
        <begin position="7"/>
        <end position="27"/>
    </location>
</feature>
<gene>
    <name evidence="2" type="ORF">ENL71_03730</name>
</gene>
<protein>
    <submittedName>
        <fullName evidence="2">Sporulation stage III protein AF</fullName>
    </submittedName>
</protein>
<dbReference type="Pfam" id="PF09581">
    <property type="entry name" value="Spore_III_AF"/>
    <property type="match status" value="1"/>
</dbReference>
<keyword evidence="1" id="KW-0812">Transmembrane</keyword>
<sequence length="164" mass="19554">MQKILNEVALSLFYIVIIAIFIENLVNESYRKYINIFLGLTASIVLITPILQNSEFLKFEFQKNLQKIESEFNQQGVYSQDIYRQALIQEYKNKLKDEIEDNIREICGKEIQVVNTSIYEDIDSPDFGRLKEIKIEGEYDRKVVEIISNKYHVRKDRIYFQKLR</sequence>
<dbReference type="EMBL" id="DRUZ01000044">
    <property type="protein sequence ID" value="HHS01632.1"/>
    <property type="molecule type" value="Genomic_DNA"/>
</dbReference>
<keyword evidence="1" id="KW-0472">Membrane</keyword>
<proteinExistence type="predicted"/>
<accession>A0A7C5V3C0</accession>
<dbReference type="AlphaFoldDB" id="A0A7C5V3C0"/>
<evidence type="ECO:0000256" key="1">
    <source>
        <dbReference type="SAM" id="Phobius"/>
    </source>
</evidence>
<evidence type="ECO:0000313" key="2">
    <source>
        <dbReference type="EMBL" id="HHS01632.1"/>
    </source>
</evidence>
<organism evidence="2">
    <name type="scientific">Caldicellulosiruptor owensensis</name>
    <dbReference type="NCBI Taxonomy" id="55205"/>
    <lineage>
        <taxon>Bacteria</taxon>
        <taxon>Bacillati</taxon>
        <taxon>Bacillota</taxon>
        <taxon>Bacillota incertae sedis</taxon>
        <taxon>Caldicellulosiruptorales</taxon>
        <taxon>Caldicellulosiruptoraceae</taxon>
        <taxon>Caldicellulosiruptor</taxon>
    </lineage>
</organism>
<feature type="transmembrane region" description="Helical" evidence="1">
    <location>
        <begin position="33"/>
        <end position="51"/>
    </location>
</feature>
<comment type="caution">
    <text evidence="2">The sequence shown here is derived from an EMBL/GenBank/DDBJ whole genome shotgun (WGS) entry which is preliminary data.</text>
</comment>
<dbReference type="InterPro" id="IPR014245">
    <property type="entry name" value="Spore_III_AF"/>
</dbReference>
<reference evidence="2" key="1">
    <citation type="journal article" date="2020" name="mSystems">
        <title>Genome- and Community-Level Interaction Insights into Carbon Utilization and Element Cycling Functions of Hydrothermarchaeota in Hydrothermal Sediment.</title>
        <authorList>
            <person name="Zhou Z."/>
            <person name="Liu Y."/>
            <person name="Xu W."/>
            <person name="Pan J."/>
            <person name="Luo Z.H."/>
            <person name="Li M."/>
        </authorList>
    </citation>
    <scope>NUCLEOTIDE SEQUENCE [LARGE SCALE GENOMIC DNA]</scope>
    <source>
        <strain evidence="2">SpSt-102</strain>
    </source>
</reference>
<keyword evidence="1" id="KW-1133">Transmembrane helix</keyword>